<dbReference type="SUPFAM" id="SSF81891">
    <property type="entry name" value="Poly A polymerase C-terminal region-like"/>
    <property type="match status" value="1"/>
</dbReference>
<dbReference type="InterPro" id="IPR006674">
    <property type="entry name" value="HD_domain"/>
</dbReference>
<dbReference type="GO" id="GO:0000166">
    <property type="term" value="F:nucleotide binding"/>
    <property type="evidence" value="ECO:0007669"/>
    <property type="project" value="UniProtKB-KW"/>
</dbReference>
<reference evidence="3" key="1">
    <citation type="submission" date="2019-08" db="EMBL/GenBank/DDBJ databases">
        <authorList>
            <person name="Kucharzyk K."/>
            <person name="Murdoch R.W."/>
            <person name="Higgins S."/>
            <person name="Loffler F."/>
        </authorList>
    </citation>
    <scope>NUCLEOTIDE SEQUENCE</scope>
</reference>
<dbReference type="Pfam" id="PF01966">
    <property type="entry name" value="HD"/>
    <property type="match status" value="1"/>
</dbReference>
<dbReference type="AlphaFoldDB" id="A0A645BH12"/>
<accession>A0A645BH12</accession>
<comment type="caution">
    <text evidence="3">The sequence shown here is derived from an EMBL/GenBank/DDBJ whole genome shotgun (WGS) entry which is preliminary data.</text>
</comment>
<name>A0A645BH12_9ZZZZ</name>
<evidence type="ECO:0000259" key="2">
    <source>
        <dbReference type="Pfam" id="PF01966"/>
    </source>
</evidence>
<dbReference type="InterPro" id="IPR050124">
    <property type="entry name" value="tRNA_CCA-adding_enzyme"/>
</dbReference>
<protein>
    <recommendedName>
        <fullName evidence="2">HD domain-containing protein</fullName>
    </recommendedName>
</protein>
<keyword evidence="1" id="KW-0547">Nucleotide-binding</keyword>
<dbReference type="CDD" id="cd00077">
    <property type="entry name" value="HDc"/>
    <property type="match status" value="1"/>
</dbReference>
<feature type="domain" description="HD" evidence="2">
    <location>
        <begin position="16"/>
        <end position="121"/>
    </location>
</feature>
<dbReference type="NCBIfam" id="TIGR00277">
    <property type="entry name" value="HDIG"/>
    <property type="match status" value="1"/>
</dbReference>
<dbReference type="InterPro" id="IPR003607">
    <property type="entry name" value="HD/PDEase_dom"/>
</dbReference>
<gene>
    <name evidence="3" type="ORF">SDC9_111639</name>
</gene>
<evidence type="ECO:0000313" key="3">
    <source>
        <dbReference type="EMBL" id="MPM64750.1"/>
    </source>
</evidence>
<evidence type="ECO:0000256" key="1">
    <source>
        <dbReference type="ARBA" id="ARBA00022741"/>
    </source>
</evidence>
<dbReference type="Gene3D" id="1.10.3090.10">
    <property type="entry name" value="cca-adding enzyme, domain 2"/>
    <property type="match status" value="1"/>
</dbReference>
<dbReference type="EMBL" id="VSSQ01020128">
    <property type="protein sequence ID" value="MPM64750.1"/>
    <property type="molecule type" value="Genomic_DNA"/>
</dbReference>
<dbReference type="InterPro" id="IPR006675">
    <property type="entry name" value="HDIG_dom"/>
</dbReference>
<sequence length="207" mass="23346">MLDQAIALEQARGHAPDLVLRMAALLHDIGKPATRRFEDGGKVSFHHHDVVGAKMARKRLKALHFSSDEVKEICTLIELHLRFHGYGEGGWTDSAVRRYVRDAGDQLERLHILTRADCTTRNRKRAAGLRAAYDHLEDRIGELEQQEELDAMRPDLNGDQIMAILDVPAGPVVGRAYKFLLELRIDNGPLGEEEAARRLREWAAESL</sequence>
<dbReference type="PANTHER" id="PTHR47545">
    <property type="entry name" value="MULTIFUNCTIONAL CCA PROTEIN"/>
    <property type="match status" value="1"/>
</dbReference>
<proteinExistence type="predicted"/>
<organism evidence="3">
    <name type="scientific">bioreactor metagenome</name>
    <dbReference type="NCBI Taxonomy" id="1076179"/>
    <lineage>
        <taxon>unclassified sequences</taxon>
        <taxon>metagenomes</taxon>
        <taxon>ecological metagenomes</taxon>
    </lineage>
</organism>